<sequence length="72" mass="8196">MATTLLTGNSMVLKYKTGVNEKGDDIFKTQRFSNVRLDINDDDFYSVGEAIQTLLDASVIYVLKEQDYILEK</sequence>
<gene>
    <name evidence="2" type="ORF">CPJCM30710_31810</name>
</gene>
<feature type="domain" description="DUF1659" evidence="1">
    <location>
        <begin position="3"/>
        <end position="71"/>
    </location>
</feature>
<name>A0A919S1G9_9CLOT</name>
<dbReference type="Proteomes" id="UP000679179">
    <property type="component" value="Unassembled WGS sequence"/>
</dbReference>
<dbReference type="InterPro" id="IPR012454">
    <property type="entry name" value="DUF1659"/>
</dbReference>
<evidence type="ECO:0000259" key="1">
    <source>
        <dbReference type="Pfam" id="PF07872"/>
    </source>
</evidence>
<evidence type="ECO:0000313" key="3">
    <source>
        <dbReference type="Proteomes" id="UP000679179"/>
    </source>
</evidence>
<organism evidence="2 3">
    <name type="scientific">Clostridium polyendosporum</name>
    <dbReference type="NCBI Taxonomy" id="69208"/>
    <lineage>
        <taxon>Bacteria</taxon>
        <taxon>Bacillati</taxon>
        <taxon>Bacillota</taxon>
        <taxon>Clostridia</taxon>
        <taxon>Eubacteriales</taxon>
        <taxon>Clostridiaceae</taxon>
        <taxon>Clostridium</taxon>
    </lineage>
</organism>
<dbReference type="EMBL" id="BOPZ01000040">
    <property type="protein sequence ID" value="GIM30515.1"/>
    <property type="molecule type" value="Genomic_DNA"/>
</dbReference>
<dbReference type="Pfam" id="PF07872">
    <property type="entry name" value="DUF1659"/>
    <property type="match status" value="1"/>
</dbReference>
<evidence type="ECO:0000313" key="2">
    <source>
        <dbReference type="EMBL" id="GIM30515.1"/>
    </source>
</evidence>
<reference evidence="2" key="1">
    <citation type="submission" date="2021-03" db="EMBL/GenBank/DDBJ databases">
        <title>Taxonomic study of Clostridium polyendosporum from meadow-gley soil under rice.</title>
        <authorList>
            <person name="Kobayashi H."/>
            <person name="Tanizawa Y."/>
            <person name="Yagura M."/>
        </authorList>
    </citation>
    <scope>NUCLEOTIDE SEQUENCE</scope>
    <source>
        <strain evidence="2">JCM 30710</strain>
    </source>
</reference>
<dbReference type="RefSeq" id="WP_212905181.1">
    <property type="nucleotide sequence ID" value="NZ_BOPZ01000040.1"/>
</dbReference>
<keyword evidence="3" id="KW-1185">Reference proteome</keyword>
<comment type="caution">
    <text evidence="2">The sequence shown here is derived from an EMBL/GenBank/DDBJ whole genome shotgun (WGS) entry which is preliminary data.</text>
</comment>
<proteinExistence type="predicted"/>
<dbReference type="AlphaFoldDB" id="A0A919S1G9"/>
<protein>
    <recommendedName>
        <fullName evidence="1">DUF1659 domain-containing protein</fullName>
    </recommendedName>
</protein>
<accession>A0A919S1G9</accession>